<comment type="caution">
    <text evidence="1">The sequence shown here is derived from an EMBL/GenBank/DDBJ whole genome shotgun (WGS) entry which is preliminary data.</text>
</comment>
<protein>
    <submittedName>
        <fullName evidence="1">Uncharacterized protein</fullName>
    </submittedName>
</protein>
<proteinExistence type="predicted"/>
<feature type="non-terminal residue" evidence="1">
    <location>
        <position position="42"/>
    </location>
</feature>
<dbReference type="EMBL" id="LXQA010668707">
    <property type="protein sequence ID" value="MCI65063.1"/>
    <property type="molecule type" value="Genomic_DNA"/>
</dbReference>
<dbReference type="AlphaFoldDB" id="A0A392TV76"/>
<evidence type="ECO:0000313" key="2">
    <source>
        <dbReference type="Proteomes" id="UP000265520"/>
    </source>
</evidence>
<dbReference type="Proteomes" id="UP000265520">
    <property type="component" value="Unassembled WGS sequence"/>
</dbReference>
<name>A0A392TV76_9FABA</name>
<reference evidence="1 2" key="1">
    <citation type="journal article" date="2018" name="Front. Plant Sci.">
        <title>Red Clover (Trifolium pratense) and Zigzag Clover (T. medium) - A Picture of Genomic Similarities and Differences.</title>
        <authorList>
            <person name="Dluhosova J."/>
            <person name="Istvanek J."/>
            <person name="Nedelnik J."/>
            <person name="Repkova J."/>
        </authorList>
    </citation>
    <scope>NUCLEOTIDE SEQUENCE [LARGE SCALE GENOMIC DNA]</scope>
    <source>
        <strain evidence="2">cv. 10/8</strain>
        <tissue evidence="1">Leaf</tissue>
    </source>
</reference>
<keyword evidence="2" id="KW-1185">Reference proteome</keyword>
<sequence>MTELYLDDFAVTENVSSKDTTSVAETTFEGVETPVKISENLG</sequence>
<accession>A0A392TV76</accession>
<evidence type="ECO:0000313" key="1">
    <source>
        <dbReference type="EMBL" id="MCI65063.1"/>
    </source>
</evidence>
<organism evidence="1 2">
    <name type="scientific">Trifolium medium</name>
    <dbReference type="NCBI Taxonomy" id="97028"/>
    <lineage>
        <taxon>Eukaryota</taxon>
        <taxon>Viridiplantae</taxon>
        <taxon>Streptophyta</taxon>
        <taxon>Embryophyta</taxon>
        <taxon>Tracheophyta</taxon>
        <taxon>Spermatophyta</taxon>
        <taxon>Magnoliopsida</taxon>
        <taxon>eudicotyledons</taxon>
        <taxon>Gunneridae</taxon>
        <taxon>Pentapetalae</taxon>
        <taxon>rosids</taxon>
        <taxon>fabids</taxon>
        <taxon>Fabales</taxon>
        <taxon>Fabaceae</taxon>
        <taxon>Papilionoideae</taxon>
        <taxon>50 kb inversion clade</taxon>
        <taxon>NPAAA clade</taxon>
        <taxon>Hologalegina</taxon>
        <taxon>IRL clade</taxon>
        <taxon>Trifolieae</taxon>
        <taxon>Trifolium</taxon>
    </lineage>
</organism>